<reference evidence="9" key="2">
    <citation type="journal article" date="2014" name="ISME J.">
        <title>Microbial stratification in low pH oxic and suboxic macroscopic growths along an acid mine drainage.</title>
        <authorList>
            <person name="Mendez-Garcia C."/>
            <person name="Mesa V."/>
            <person name="Sprenger R.R."/>
            <person name="Richter M."/>
            <person name="Diez M.S."/>
            <person name="Solano J."/>
            <person name="Bargiela R."/>
            <person name="Golyshina O.V."/>
            <person name="Manteca A."/>
            <person name="Ramos J.L."/>
            <person name="Gallego J.R."/>
            <person name="Llorente I."/>
            <person name="Martins Dos Santos V.A."/>
            <person name="Jensen O.N."/>
            <person name="Pelaez A.I."/>
            <person name="Sanchez J."/>
            <person name="Ferrer M."/>
        </authorList>
    </citation>
    <scope>NUCLEOTIDE SEQUENCE</scope>
</reference>
<dbReference type="InterPro" id="IPR050743">
    <property type="entry name" value="2-oxoacid_DH_E2_comp"/>
</dbReference>
<protein>
    <submittedName>
        <fullName evidence="9">Branched-chain alpha-keto acid dehydrogenase subunit E2</fullName>
    </submittedName>
</protein>
<keyword evidence="3" id="KW-0808">Transferase</keyword>
<feature type="compositionally biased region" description="Polar residues" evidence="6">
    <location>
        <begin position="169"/>
        <end position="179"/>
    </location>
</feature>
<dbReference type="Pfam" id="PF02817">
    <property type="entry name" value="E3_binding"/>
    <property type="match status" value="1"/>
</dbReference>
<dbReference type="InterPro" id="IPR004167">
    <property type="entry name" value="PSBD"/>
</dbReference>
<dbReference type="SUPFAM" id="SSF51230">
    <property type="entry name" value="Single hybrid motif"/>
    <property type="match status" value="1"/>
</dbReference>
<dbReference type="InterPro" id="IPR036625">
    <property type="entry name" value="E3-bd_dom_sf"/>
</dbReference>
<comment type="similarity">
    <text evidence="2">Belongs to the 2-oxoacid dehydrogenase family.</text>
</comment>
<comment type="cofactor">
    <cofactor evidence="1">
        <name>(R)-lipoate</name>
        <dbReference type="ChEBI" id="CHEBI:83088"/>
    </cofactor>
</comment>
<dbReference type="GO" id="GO:0031405">
    <property type="term" value="F:lipoic acid binding"/>
    <property type="evidence" value="ECO:0007669"/>
    <property type="project" value="TreeGrafter"/>
</dbReference>
<dbReference type="PROSITE" id="PS00189">
    <property type="entry name" value="LIPOYL"/>
    <property type="match status" value="1"/>
</dbReference>
<proteinExistence type="inferred from homology"/>
<dbReference type="InterPro" id="IPR003016">
    <property type="entry name" value="2-oxoA_DH_lipoyl-BS"/>
</dbReference>
<evidence type="ECO:0000256" key="6">
    <source>
        <dbReference type="SAM" id="MobiDB-lite"/>
    </source>
</evidence>
<dbReference type="GO" id="GO:0005737">
    <property type="term" value="C:cytoplasm"/>
    <property type="evidence" value="ECO:0007669"/>
    <property type="project" value="TreeGrafter"/>
</dbReference>
<sequence>MKTFHLPDLGEGLTEAEIVAWHVQVGEVVKTDQPLVSMETAKAVVEVPAPWSGRVTRLHGQAGDIIPTHAPLVDFEDPLEVSPATRADAPKPAAPPPRSSDPGTVVGQMPAGENVVEERAIIRRKIAERKRVKALPKVRRRARELGIDLSRVPSTGRHGETTLADLESRNSASASPATP</sequence>
<evidence type="ECO:0000256" key="5">
    <source>
        <dbReference type="ARBA" id="ARBA00023315"/>
    </source>
</evidence>
<reference evidence="9" key="1">
    <citation type="submission" date="2013-08" db="EMBL/GenBank/DDBJ databases">
        <authorList>
            <person name="Mendez C."/>
            <person name="Richter M."/>
            <person name="Ferrer M."/>
            <person name="Sanchez J."/>
        </authorList>
    </citation>
    <scope>NUCLEOTIDE SEQUENCE</scope>
</reference>
<feature type="domain" description="Peripheral subunit-binding (PSBD)" evidence="8">
    <location>
        <begin position="133"/>
        <end position="170"/>
    </location>
</feature>
<dbReference type="InterPro" id="IPR011053">
    <property type="entry name" value="Single_hybrid_motif"/>
</dbReference>
<evidence type="ECO:0000256" key="4">
    <source>
        <dbReference type="ARBA" id="ARBA00022823"/>
    </source>
</evidence>
<dbReference type="CDD" id="cd06849">
    <property type="entry name" value="lipoyl_domain"/>
    <property type="match status" value="1"/>
</dbReference>
<evidence type="ECO:0000256" key="3">
    <source>
        <dbReference type="ARBA" id="ARBA00022679"/>
    </source>
</evidence>
<dbReference type="AlphaFoldDB" id="T1B7Y3"/>
<dbReference type="PROSITE" id="PS51826">
    <property type="entry name" value="PSBD"/>
    <property type="match status" value="1"/>
</dbReference>
<evidence type="ECO:0000313" key="9">
    <source>
        <dbReference type="EMBL" id="EQD66002.1"/>
    </source>
</evidence>
<organism evidence="9">
    <name type="scientific">mine drainage metagenome</name>
    <dbReference type="NCBI Taxonomy" id="410659"/>
    <lineage>
        <taxon>unclassified sequences</taxon>
        <taxon>metagenomes</taxon>
        <taxon>ecological metagenomes</taxon>
    </lineage>
</organism>
<accession>T1B7Y3</accession>
<gene>
    <name evidence="9" type="ORF">B2A_01336</name>
</gene>
<comment type="caution">
    <text evidence="9">The sequence shown here is derived from an EMBL/GenBank/DDBJ whole genome shotgun (WGS) entry which is preliminary data.</text>
</comment>
<evidence type="ECO:0000259" key="7">
    <source>
        <dbReference type="PROSITE" id="PS50968"/>
    </source>
</evidence>
<dbReference type="Gene3D" id="2.40.50.100">
    <property type="match status" value="1"/>
</dbReference>
<keyword evidence="4" id="KW-0450">Lipoyl</keyword>
<dbReference type="InterPro" id="IPR000089">
    <property type="entry name" value="Biotin_lipoyl"/>
</dbReference>
<keyword evidence="5" id="KW-0012">Acyltransferase</keyword>
<evidence type="ECO:0000259" key="8">
    <source>
        <dbReference type="PROSITE" id="PS51826"/>
    </source>
</evidence>
<dbReference type="EMBL" id="AUZZ01000993">
    <property type="protein sequence ID" value="EQD66002.1"/>
    <property type="molecule type" value="Genomic_DNA"/>
</dbReference>
<dbReference type="Gene3D" id="4.10.320.10">
    <property type="entry name" value="E3-binding domain"/>
    <property type="match status" value="1"/>
</dbReference>
<feature type="domain" description="Lipoyl-binding" evidence="7">
    <location>
        <begin position="1"/>
        <end position="76"/>
    </location>
</feature>
<dbReference type="PANTHER" id="PTHR43178:SF12">
    <property type="entry name" value="DIHYDROLIPOAMIDE ACETYLTRANSFERASE COMPONENT OF PYRUVATE DEHYDROGENASE COMPLEX"/>
    <property type="match status" value="1"/>
</dbReference>
<evidence type="ECO:0000256" key="2">
    <source>
        <dbReference type="ARBA" id="ARBA00007317"/>
    </source>
</evidence>
<evidence type="ECO:0000256" key="1">
    <source>
        <dbReference type="ARBA" id="ARBA00001938"/>
    </source>
</evidence>
<name>T1B7Y3_9ZZZZ</name>
<dbReference type="PANTHER" id="PTHR43178">
    <property type="entry name" value="DIHYDROLIPOAMIDE ACETYLTRANSFERASE COMPONENT OF PYRUVATE DEHYDROGENASE COMPLEX"/>
    <property type="match status" value="1"/>
</dbReference>
<feature type="region of interest" description="Disordered" evidence="6">
    <location>
        <begin position="77"/>
        <end position="112"/>
    </location>
</feature>
<feature type="non-terminal residue" evidence="9">
    <location>
        <position position="179"/>
    </location>
</feature>
<dbReference type="SUPFAM" id="SSF47005">
    <property type="entry name" value="Peripheral subunit-binding domain of 2-oxo acid dehydrogenase complex"/>
    <property type="match status" value="1"/>
</dbReference>
<dbReference type="Pfam" id="PF00364">
    <property type="entry name" value="Biotin_lipoyl"/>
    <property type="match status" value="1"/>
</dbReference>
<dbReference type="PROSITE" id="PS50968">
    <property type="entry name" value="BIOTINYL_LIPOYL"/>
    <property type="match status" value="1"/>
</dbReference>
<dbReference type="GO" id="GO:0016407">
    <property type="term" value="F:acetyltransferase activity"/>
    <property type="evidence" value="ECO:0007669"/>
    <property type="project" value="TreeGrafter"/>
</dbReference>
<feature type="region of interest" description="Disordered" evidence="6">
    <location>
        <begin position="144"/>
        <end position="179"/>
    </location>
</feature>